<keyword evidence="3" id="KW-0175">Coiled coil</keyword>
<dbReference type="InterPro" id="IPR029787">
    <property type="entry name" value="Nucleotide_cyclase"/>
</dbReference>
<sequence length="322" mass="36280">MIWTKYQDPTQLVQYLNHHAQILFLIMDNTGIIQHANRFADHYIGGPVTGKPFQRLIRDFHQTFQLDQAATCPDTVHLLEFDTPSGLSQTCRFHFYASSGHILALGQLDVEEISTLSDELVALNQELNNLTRQLNVKNRELTKANKTILELTRIDPLTGLANRRFFSERIQEMISLALRRSQPLSLIMTDIDHFKRVNDTWGHDAGDRVLKAYADLMKTRTRAEDLVARFGGEEFIILMPLADVHEAFAYAERIRCAIAKADLLESGDPVTASFGVAGLVFDETGDDIIKRADTALYQAKASGRNRIVIASEPPLKNESDSL</sequence>
<gene>
    <name evidence="5" type="primary">pleD2</name>
    <name evidence="5" type="ORF">Dpo_12c00540</name>
</gene>
<comment type="caution">
    <text evidence="5">The sequence shown here is derived from an EMBL/GenBank/DDBJ whole genome shotgun (WGS) entry which is preliminary data.</text>
</comment>
<proteinExistence type="predicted"/>
<dbReference type="GO" id="GO:0043709">
    <property type="term" value="P:cell adhesion involved in single-species biofilm formation"/>
    <property type="evidence" value="ECO:0007669"/>
    <property type="project" value="TreeGrafter"/>
</dbReference>
<dbReference type="PANTHER" id="PTHR45138:SF9">
    <property type="entry name" value="DIGUANYLATE CYCLASE DGCM-RELATED"/>
    <property type="match status" value="1"/>
</dbReference>
<dbReference type="EC" id="2.7.7.65" evidence="1"/>
<dbReference type="Gene3D" id="3.30.70.270">
    <property type="match status" value="1"/>
</dbReference>
<dbReference type="PATRIC" id="fig|1286635.3.peg.4235"/>
<dbReference type="AlphaFoldDB" id="S0G246"/>
<dbReference type="GO" id="GO:1902201">
    <property type="term" value="P:negative regulation of bacterial-type flagellum-dependent cell motility"/>
    <property type="evidence" value="ECO:0007669"/>
    <property type="project" value="TreeGrafter"/>
</dbReference>
<dbReference type="GO" id="GO:0052621">
    <property type="term" value="F:diguanylate cyclase activity"/>
    <property type="evidence" value="ECO:0007669"/>
    <property type="project" value="UniProtKB-EC"/>
</dbReference>
<dbReference type="SUPFAM" id="SSF55073">
    <property type="entry name" value="Nucleotide cyclase"/>
    <property type="match status" value="1"/>
</dbReference>
<evidence type="ECO:0000259" key="4">
    <source>
        <dbReference type="PROSITE" id="PS50887"/>
    </source>
</evidence>
<keyword evidence="6" id="KW-1185">Reference proteome</keyword>
<dbReference type="EMBL" id="APJX01000012">
    <property type="protein sequence ID" value="EMS77776.1"/>
    <property type="molecule type" value="Genomic_DNA"/>
</dbReference>
<evidence type="ECO:0000256" key="3">
    <source>
        <dbReference type="SAM" id="Coils"/>
    </source>
</evidence>
<comment type="catalytic activity">
    <reaction evidence="2">
        <text>2 GTP = 3',3'-c-di-GMP + 2 diphosphate</text>
        <dbReference type="Rhea" id="RHEA:24898"/>
        <dbReference type="ChEBI" id="CHEBI:33019"/>
        <dbReference type="ChEBI" id="CHEBI:37565"/>
        <dbReference type="ChEBI" id="CHEBI:58805"/>
        <dbReference type="EC" id="2.7.7.65"/>
    </reaction>
</comment>
<organism evidence="5 6">
    <name type="scientific">Desulfotignum phosphitoxidans DSM 13687</name>
    <dbReference type="NCBI Taxonomy" id="1286635"/>
    <lineage>
        <taxon>Bacteria</taxon>
        <taxon>Pseudomonadati</taxon>
        <taxon>Thermodesulfobacteriota</taxon>
        <taxon>Desulfobacteria</taxon>
        <taxon>Desulfobacterales</taxon>
        <taxon>Desulfobacteraceae</taxon>
        <taxon>Desulfotignum</taxon>
    </lineage>
</organism>
<dbReference type="NCBIfam" id="TIGR00254">
    <property type="entry name" value="GGDEF"/>
    <property type="match status" value="1"/>
</dbReference>
<dbReference type="OrthoDB" id="9813903at2"/>
<evidence type="ECO:0000256" key="1">
    <source>
        <dbReference type="ARBA" id="ARBA00012528"/>
    </source>
</evidence>
<evidence type="ECO:0000313" key="6">
    <source>
        <dbReference type="Proteomes" id="UP000014216"/>
    </source>
</evidence>
<dbReference type="InterPro" id="IPR000160">
    <property type="entry name" value="GGDEF_dom"/>
</dbReference>
<keyword evidence="5" id="KW-0808">Transferase</keyword>
<feature type="coiled-coil region" evidence="3">
    <location>
        <begin position="113"/>
        <end position="147"/>
    </location>
</feature>
<dbReference type="SMART" id="SM00267">
    <property type="entry name" value="GGDEF"/>
    <property type="match status" value="1"/>
</dbReference>
<evidence type="ECO:0000313" key="5">
    <source>
        <dbReference type="EMBL" id="EMS77776.1"/>
    </source>
</evidence>
<dbReference type="PROSITE" id="PS50887">
    <property type="entry name" value="GGDEF"/>
    <property type="match status" value="1"/>
</dbReference>
<feature type="domain" description="GGDEF" evidence="4">
    <location>
        <begin position="182"/>
        <end position="312"/>
    </location>
</feature>
<dbReference type="InterPro" id="IPR043128">
    <property type="entry name" value="Rev_trsase/Diguanyl_cyclase"/>
</dbReference>
<protein>
    <recommendedName>
        <fullName evidence="1">diguanylate cyclase</fullName>
        <ecNumber evidence="1">2.7.7.65</ecNumber>
    </recommendedName>
</protein>
<keyword evidence="5" id="KW-0548">Nucleotidyltransferase</keyword>
<dbReference type="PANTHER" id="PTHR45138">
    <property type="entry name" value="REGULATORY COMPONENTS OF SENSORY TRANSDUCTION SYSTEM"/>
    <property type="match status" value="1"/>
</dbReference>
<dbReference type="CDD" id="cd01949">
    <property type="entry name" value="GGDEF"/>
    <property type="match status" value="1"/>
</dbReference>
<dbReference type="Proteomes" id="UP000014216">
    <property type="component" value="Unassembled WGS sequence"/>
</dbReference>
<accession>S0G246</accession>
<reference evidence="5 6" key="1">
    <citation type="journal article" date="2013" name="Genome Announc.">
        <title>Draft Genome Sequence of Desulfotignum phosphitoxidans DSM 13687 Strain FiPS-3.</title>
        <authorList>
            <person name="Poehlein A."/>
            <person name="Daniel R."/>
            <person name="Simeonova D.D."/>
        </authorList>
    </citation>
    <scope>NUCLEOTIDE SEQUENCE [LARGE SCALE GENOMIC DNA]</scope>
    <source>
        <strain evidence="5 6">DSM 13687</strain>
    </source>
</reference>
<dbReference type="FunFam" id="3.30.70.270:FF:000001">
    <property type="entry name" value="Diguanylate cyclase domain protein"/>
    <property type="match status" value="1"/>
</dbReference>
<dbReference type="RefSeq" id="WP_006968214.1">
    <property type="nucleotide sequence ID" value="NZ_APJX01000012.1"/>
</dbReference>
<evidence type="ECO:0000256" key="2">
    <source>
        <dbReference type="ARBA" id="ARBA00034247"/>
    </source>
</evidence>
<name>S0G246_9BACT</name>
<dbReference type="GO" id="GO:0005886">
    <property type="term" value="C:plasma membrane"/>
    <property type="evidence" value="ECO:0007669"/>
    <property type="project" value="TreeGrafter"/>
</dbReference>
<dbReference type="InterPro" id="IPR050469">
    <property type="entry name" value="Diguanylate_Cyclase"/>
</dbReference>
<dbReference type="Pfam" id="PF00990">
    <property type="entry name" value="GGDEF"/>
    <property type="match status" value="1"/>
</dbReference>